<organism evidence="2 3">
    <name type="scientific">Meganyctiphanes norvegica</name>
    <name type="common">Northern krill</name>
    <name type="synonym">Thysanopoda norvegica</name>
    <dbReference type="NCBI Taxonomy" id="48144"/>
    <lineage>
        <taxon>Eukaryota</taxon>
        <taxon>Metazoa</taxon>
        <taxon>Ecdysozoa</taxon>
        <taxon>Arthropoda</taxon>
        <taxon>Crustacea</taxon>
        <taxon>Multicrustacea</taxon>
        <taxon>Malacostraca</taxon>
        <taxon>Eumalacostraca</taxon>
        <taxon>Eucarida</taxon>
        <taxon>Euphausiacea</taxon>
        <taxon>Euphausiidae</taxon>
        <taxon>Meganyctiphanes</taxon>
    </lineage>
</organism>
<accession>A0AAV2PI47</accession>
<gene>
    <name evidence="2" type="ORF">MNOR_LOCUS849</name>
</gene>
<evidence type="ECO:0000256" key="1">
    <source>
        <dbReference type="SAM" id="Phobius"/>
    </source>
</evidence>
<evidence type="ECO:0000313" key="2">
    <source>
        <dbReference type="EMBL" id="CAL4059806.1"/>
    </source>
</evidence>
<reference evidence="2 3" key="1">
    <citation type="submission" date="2024-05" db="EMBL/GenBank/DDBJ databases">
        <authorList>
            <person name="Wallberg A."/>
        </authorList>
    </citation>
    <scope>NUCLEOTIDE SEQUENCE [LARGE SCALE GENOMIC DNA]</scope>
</reference>
<keyword evidence="1" id="KW-1133">Transmembrane helix</keyword>
<keyword evidence="3" id="KW-1185">Reference proteome</keyword>
<feature type="transmembrane region" description="Helical" evidence="1">
    <location>
        <begin position="99"/>
        <end position="118"/>
    </location>
</feature>
<keyword evidence="1" id="KW-0812">Transmembrane</keyword>
<evidence type="ECO:0000313" key="3">
    <source>
        <dbReference type="Proteomes" id="UP001497623"/>
    </source>
</evidence>
<keyword evidence="1" id="KW-0472">Membrane</keyword>
<name>A0AAV2PI47_MEGNR</name>
<protein>
    <submittedName>
        <fullName evidence="2">Uncharacterized protein</fullName>
    </submittedName>
</protein>
<dbReference type="EMBL" id="CAXKWB010000201">
    <property type="protein sequence ID" value="CAL4059806.1"/>
    <property type="molecule type" value="Genomic_DNA"/>
</dbReference>
<comment type="caution">
    <text evidence="2">The sequence shown here is derived from an EMBL/GenBank/DDBJ whole genome shotgun (WGS) entry which is preliminary data.</text>
</comment>
<proteinExistence type="predicted"/>
<dbReference type="Proteomes" id="UP001497623">
    <property type="component" value="Unassembled WGS sequence"/>
</dbReference>
<sequence length="385" mass="42744">MSPSLTDTTVITYDFVMAMAKEDLDSLLDDNGLLDMMDCNCGIPAPPTFTLPPPPRPPPLPNAFGVLQDIGEDIMNSCPHYQEMLNDDVPKQSELKLDVAIISAATITMLLLVLTLIIRRSRIQCRPANISKDDTSSMLYHELSMQITPPRPAVVTAVGSEDKPTKRALTFGFRSKTPTWSHMEPNKVFTKPLQSNHQQNDSKGSKADELYHHTVHCCSDTTSNYTSDAHSSGIGSPVIATYRQPHNRQPASDYIDIDSESDEGRGTSLPDPEYMPIHITHPVSYPHNQNKVTRDAHDNNVPNQSAYQHNTGLASCSSTCASPFHSPLNTPYFYQGFYHFSNISQQAQAVGKNDAYYVKGCHNAPDTSQKNDLEEKLENFVPVHR</sequence>
<dbReference type="AlphaFoldDB" id="A0AAV2PI47"/>